<dbReference type="Pfam" id="PF01797">
    <property type="entry name" value="Y1_Tnp"/>
    <property type="match status" value="1"/>
</dbReference>
<evidence type="ECO:0000313" key="2">
    <source>
        <dbReference type="EMBL" id="EGO64120.1"/>
    </source>
</evidence>
<dbReference type="EMBL" id="AFGF01000076">
    <property type="protein sequence ID" value="EGO64120.1"/>
    <property type="molecule type" value="Genomic_DNA"/>
</dbReference>
<sequence length="252" mass="29640">MPRKARQPSQSGIYHIILRGINKQVIFEDEEDNQKFLWYLAHYKEISQYSIYGYCLMYNHIHLMLQESQEPVAHVMKRIGVSYVSWYNRKYGRYGHLFQDRFKSEAVETDEYFLTVLRYIHQNPLKSGEGTIETYPWSSYRHYVEGSDWIDTAFALGIFSSEPEIALNRFKQFMNEKPEETAVMSYTSYKLTDQDAKLAIQNIAKVSIPVELQTIEKEKRDELLRRIKKVEGISTRQIARLTGISQSVIARA</sequence>
<dbReference type="InterPro" id="IPR002686">
    <property type="entry name" value="Transposase_17"/>
</dbReference>
<dbReference type="CDD" id="cd00093">
    <property type="entry name" value="HTH_XRE"/>
    <property type="match status" value="1"/>
</dbReference>
<keyword evidence="3" id="KW-1185">Reference proteome</keyword>
<dbReference type="STRING" id="1009370.ALO_09384"/>
<dbReference type="AlphaFoldDB" id="F7NIH4"/>
<reference evidence="2 3" key="1">
    <citation type="journal article" date="2011" name="EMBO J.">
        <title>Structural diversity of bacterial flagellar motors.</title>
        <authorList>
            <person name="Chen S."/>
            <person name="Beeby M."/>
            <person name="Murphy G.E."/>
            <person name="Leadbetter J.R."/>
            <person name="Hendrixson D.R."/>
            <person name="Briegel A."/>
            <person name="Li Z."/>
            <person name="Shi J."/>
            <person name="Tocheva E.I."/>
            <person name="Muller A."/>
            <person name="Dobro M.J."/>
            <person name="Jensen G.J."/>
        </authorList>
    </citation>
    <scope>NUCLEOTIDE SEQUENCE [LARGE SCALE GENOMIC DNA]</scope>
    <source>
        <strain evidence="2 3">DSM 6540</strain>
    </source>
</reference>
<dbReference type="Proteomes" id="UP000003240">
    <property type="component" value="Unassembled WGS sequence"/>
</dbReference>
<dbReference type="InterPro" id="IPR036515">
    <property type="entry name" value="Transposase_17_sf"/>
</dbReference>
<accession>F7NIH4</accession>
<dbReference type="OrthoDB" id="9788881at2"/>
<dbReference type="SMART" id="SM01321">
    <property type="entry name" value="Y1_Tnp"/>
    <property type="match status" value="1"/>
</dbReference>
<dbReference type="GO" id="GO:0006313">
    <property type="term" value="P:DNA transposition"/>
    <property type="evidence" value="ECO:0007669"/>
    <property type="project" value="InterPro"/>
</dbReference>
<gene>
    <name evidence="2" type="ORF">ALO_09384</name>
</gene>
<dbReference type="PANTHER" id="PTHR34322:SF2">
    <property type="entry name" value="TRANSPOSASE IS200-LIKE DOMAIN-CONTAINING PROTEIN"/>
    <property type="match status" value="1"/>
</dbReference>
<dbReference type="SUPFAM" id="SSF143422">
    <property type="entry name" value="Transposase IS200-like"/>
    <property type="match status" value="1"/>
</dbReference>
<evidence type="ECO:0000259" key="1">
    <source>
        <dbReference type="SMART" id="SM01321"/>
    </source>
</evidence>
<dbReference type="GO" id="GO:0004803">
    <property type="term" value="F:transposase activity"/>
    <property type="evidence" value="ECO:0007669"/>
    <property type="project" value="InterPro"/>
</dbReference>
<feature type="domain" description="Transposase IS200-like" evidence="1">
    <location>
        <begin position="9"/>
        <end position="123"/>
    </location>
</feature>
<dbReference type="Gene3D" id="3.30.70.1290">
    <property type="entry name" value="Transposase IS200-like"/>
    <property type="match status" value="1"/>
</dbReference>
<name>F7NIH4_9FIRM</name>
<proteinExistence type="predicted"/>
<evidence type="ECO:0000313" key="3">
    <source>
        <dbReference type="Proteomes" id="UP000003240"/>
    </source>
</evidence>
<dbReference type="GO" id="GO:0003677">
    <property type="term" value="F:DNA binding"/>
    <property type="evidence" value="ECO:0007669"/>
    <property type="project" value="InterPro"/>
</dbReference>
<dbReference type="InterPro" id="IPR001387">
    <property type="entry name" value="Cro/C1-type_HTH"/>
</dbReference>
<comment type="caution">
    <text evidence="2">The sequence shown here is derived from an EMBL/GenBank/DDBJ whole genome shotgun (WGS) entry which is preliminary data.</text>
</comment>
<protein>
    <recommendedName>
        <fullName evidence="1">Transposase IS200-like domain-containing protein</fullName>
    </recommendedName>
</protein>
<dbReference type="RefSeq" id="WP_004095033.1">
    <property type="nucleotide sequence ID" value="NZ_AFGF01000076.1"/>
</dbReference>
<organism evidence="2 3">
    <name type="scientific">Acetonema longum DSM 6540</name>
    <dbReference type="NCBI Taxonomy" id="1009370"/>
    <lineage>
        <taxon>Bacteria</taxon>
        <taxon>Bacillati</taxon>
        <taxon>Bacillota</taxon>
        <taxon>Negativicutes</taxon>
        <taxon>Acetonemataceae</taxon>
        <taxon>Acetonema</taxon>
    </lineage>
</organism>
<dbReference type="PANTHER" id="PTHR34322">
    <property type="entry name" value="TRANSPOSASE, Y1_TNP DOMAIN-CONTAINING"/>
    <property type="match status" value="1"/>
</dbReference>
<dbReference type="eggNOG" id="COG1943">
    <property type="taxonomic scope" value="Bacteria"/>
</dbReference>